<dbReference type="InterPro" id="IPR001451">
    <property type="entry name" value="Hexapep"/>
</dbReference>
<proteinExistence type="inferred from homology"/>
<comment type="similarity">
    <text evidence="1">Belongs to the transferase hexapeptide repeat family.</text>
</comment>
<dbReference type="PANTHER" id="PTHR43300:SF11">
    <property type="entry name" value="ACETYLTRANSFERASE RV3034C-RELATED"/>
    <property type="match status" value="1"/>
</dbReference>
<dbReference type="SUPFAM" id="SSF51161">
    <property type="entry name" value="Trimeric LpxA-like enzymes"/>
    <property type="match status" value="1"/>
</dbReference>
<keyword evidence="2" id="KW-0012">Acyltransferase</keyword>
<dbReference type="RefSeq" id="WP_342849119.1">
    <property type="nucleotide sequence ID" value="NZ_JBBMQO010000008.1"/>
</dbReference>
<dbReference type="Proteomes" id="UP001477870">
    <property type="component" value="Unassembled WGS sequence"/>
</dbReference>
<sequence>MHGPSPDTLYPLAGYSRTLFLKNFITKPNIDVGDYSYYDDPDGGERFEDKNVLHHYDFLGDKLIIGKFCAIASGTRFIMNGANHAMSGFSTYPFNIFANGWEVGFDPKVWSDASRGDTVIGNDVWIGMDCMIMPGVTIGDGAIIASNSVVTRDIAPYMIVGGNPAETIKQRFDNETVEKLTNIAWWDWPAQKISQNLDAIRGGDLDLLLKAAKREA</sequence>
<dbReference type="Pfam" id="PF00132">
    <property type="entry name" value="Hexapep"/>
    <property type="match status" value="1"/>
</dbReference>
<evidence type="ECO:0000313" key="2">
    <source>
        <dbReference type="EMBL" id="MEM5502918.1"/>
    </source>
</evidence>
<keyword evidence="2" id="KW-0808">Transferase</keyword>
<accession>A0ABU9T9W5</accession>
<dbReference type="InterPro" id="IPR011004">
    <property type="entry name" value="Trimer_LpxA-like_sf"/>
</dbReference>
<organism evidence="2 3">
    <name type="scientific">Ahrensia kielensis</name>
    <dbReference type="NCBI Taxonomy" id="76980"/>
    <lineage>
        <taxon>Bacteria</taxon>
        <taxon>Pseudomonadati</taxon>
        <taxon>Pseudomonadota</taxon>
        <taxon>Alphaproteobacteria</taxon>
        <taxon>Hyphomicrobiales</taxon>
        <taxon>Ahrensiaceae</taxon>
        <taxon>Ahrensia</taxon>
    </lineage>
</organism>
<protein>
    <submittedName>
        <fullName evidence="2">CatB-related O-acetyltransferase</fullName>
        <ecNumber evidence="2">2.3.1.-</ecNumber>
    </submittedName>
</protein>
<dbReference type="EMBL" id="JBBMQO010000008">
    <property type="protein sequence ID" value="MEM5502918.1"/>
    <property type="molecule type" value="Genomic_DNA"/>
</dbReference>
<keyword evidence="3" id="KW-1185">Reference proteome</keyword>
<dbReference type="EC" id="2.3.1.-" evidence="2"/>
<dbReference type="GO" id="GO:0016746">
    <property type="term" value="F:acyltransferase activity"/>
    <property type="evidence" value="ECO:0007669"/>
    <property type="project" value="UniProtKB-KW"/>
</dbReference>
<reference evidence="2 3" key="1">
    <citation type="submission" date="2024-03" db="EMBL/GenBank/DDBJ databases">
        <title>Community enrichment and isolation of bacterial strains for fucoidan degradation.</title>
        <authorList>
            <person name="Sichert A."/>
        </authorList>
    </citation>
    <scope>NUCLEOTIDE SEQUENCE [LARGE SCALE GENOMIC DNA]</scope>
    <source>
        <strain evidence="2 3">AS62</strain>
    </source>
</reference>
<dbReference type="CDD" id="cd03349">
    <property type="entry name" value="LbH_XAT"/>
    <property type="match status" value="1"/>
</dbReference>
<dbReference type="PANTHER" id="PTHR43300">
    <property type="entry name" value="ACETYLTRANSFERASE"/>
    <property type="match status" value="1"/>
</dbReference>
<gene>
    <name evidence="2" type="ORF">WNY59_15100</name>
</gene>
<evidence type="ECO:0000313" key="3">
    <source>
        <dbReference type="Proteomes" id="UP001477870"/>
    </source>
</evidence>
<dbReference type="InterPro" id="IPR050179">
    <property type="entry name" value="Trans_hexapeptide_repeat"/>
</dbReference>
<comment type="caution">
    <text evidence="2">The sequence shown here is derived from an EMBL/GenBank/DDBJ whole genome shotgun (WGS) entry which is preliminary data.</text>
</comment>
<name>A0ABU9T9W5_9HYPH</name>
<dbReference type="Gene3D" id="2.160.10.10">
    <property type="entry name" value="Hexapeptide repeat proteins"/>
    <property type="match status" value="1"/>
</dbReference>
<evidence type="ECO:0000256" key="1">
    <source>
        <dbReference type="ARBA" id="ARBA00007274"/>
    </source>
</evidence>